<protein>
    <submittedName>
        <fullName evidence="2">Uncharacterized protein</fullName>
    </submittedName>
</protein>
<gene>
    <name evidence="2" type="ordered locus">KVU_0590</name>
</gene>
<dbReference type="EMBL" id="CP002018">
    <property type="protein sequence ID" value="AEM40429.1"/>
    <property type="molecule type" value="Genomic_DNA"/>
</dbReference>
<proteinExistence type="predicted"/>
<evidence type="ECO:0000256" key="1">
    <source>
        <dbReference type="SAM" id="Phobius"/>
    </source>
</evidence>
<dbReference type="KEGG" id="kvl:KVU_0590"/>
<keyword evidence="1" id="KW-0472">Membrane</keyword>
<name>F9Y3R5_KETVW</name>
<dbReference type="AlphaFoldDB" id="F9Y3R5"/>
<evidence type="ECO:0000313" key="3">
    <source>
        <dbReference type="Proteomes" id="UP000000692"/>
    </source>
</evidence>
<dbReference type="HOGENOM" id="CLU_203940_0_0_5"/>
<organism evidence="2 3">
    <name type="scientific">Ketogulonicigenium vulgare (strain WSH-001)</name>
    <dbReference type="NCBI Taxonomy" id="759362"/>
    <lineage>
        <taxon>Bacteria</taxon>
        <taxon>Pseudomonadati</taxon>
        <taxon>Pseudomonadota</taxon>
        <taxon>Alphaproteobacteria</taxon>
        <taxon>Rhodobacterales</taxon>
        <taxon>Roseobacteraceae</taxon>
        <taxon>Ketogulonicigenium</taxon>
    </lineage>
</organism>
<reference evidence="2 3" key="1">
    <citation type="journal article" date="2011" name="J. Bacteriol.">
        <title>Complete genome sequence of the industrial strain Ketogulonicigenium vulgare WSH-001.</title>
        <authorList>
            <person name="Liu L."/>
            <person name="Li Y."/>
            <person name="Zhang J."/>
            <person name="Zhou Z."/>
            <person name="Liu J."/>
            <person name="Li X."/>
            <person name="Zhou J."/>
            <person name="Du G."/>
            <person name="Wang L."/>
            <person name="Chen J."/>
        </authorList>
    </citation>
    <scope>NUCLEOTIDE SEQUENCE [LARGE SCALE GENOMIC DNA]</scope>
    <source>
        <strain evidence="2 3">WSH-001</strain>
    </source>
</reference>
<sequence length="62" mass="6988">MADRNVNEAWIAHMLWKLIKVIFILVVVAAIALIAYAYVGPLVMPDDFQPPAREMRVPVTLP</sequence>
<dbReference type="RefSeq" id="WP_014537593.1">
    <property type="nucleotide sequence ID" value="NC_017384.1"/>
</dbReference>
<feature type="transmembrane region" description="Helical" evidence="1">
    <location>
        <begin position="21"/>
        <end position="39"/>
    </location>
</feature>
<dbReference type="PATRIC" id="fig|759362.5.peg.617"/>
<keyword evidence="1" id="KW-1133">Transmembrane helix</keyword>
<keyword evidence="1" id="KW-0812">Transmembrane</keyword>
<accession>F9Y3R5</accession>
<evidence type="ECO:0000313" key="2">
    <source>
        <dbReference type="EMBL" id="AEM40429.1"/>
    </source>
</evidence>
<keyword evidence="3" id="KW-1185">Reference proteome</keyword>
<dbReference type="Proteomes" id="UP000000692">
    <property type="component" value="Chromosome"/>
</dbReference>